<name>A0A1F7VFJ5_9BACT</name>
<dbReference type="GO" id="GO:0005829">
    <property type="term" value="C:cytosol"/>
    <property type="evidence" value="ECO:0007669"/>
    <property type="project" value="TreeGrafter"/>
</dbReference>
<dbReference type="FunFam" id="3.30.230.70:FF:000001">
    <property type="entry name" value="Polyribonucleotide nucleotidyltransferase"/>
    <property type="match status" value="1"/>
</dbReference>
<dbReference type="NCBIfam" id="TIGR03591">
    <property type="entry name" value="polynuc_phos"/>
    <property type="match status" value="1"/>
</dbReference>
<accession>A0A1F7VFJ5</accession>
<dbReference type="InterPro" id="IPR036612">
    <property type="entry name" value="KH_dom_type_1_sf"/>
</dbReference>
<dbReference type="InterPro" id="IPR020568">
    <property type="entry name" value="Ribosomal_Su5_D2-typ_SF"/>
</dbReference>
<dbReference type="SUPFAM" id="SSF54211">
    <property type="entry name" value="Ribosomal protein S5 domain 2-like"/>
    <property type="match status" value="2"/>
</dbReference>
<evidence type="ECO:0000313" key="9">
    <source>
        <dbReference type="Proteomes" id="UP000176678"/>
    </source>
</evidence>
<keyword evidence="2 5" id="KW-0808">Transferase</keyword>
<keyword evidence="5" id="KW-0963">Cytoplasm</keyword>
<feature type="compositionally biased region" description="Basic and acidic residues" evidence="6">
    <location>
        <begin position="724"/>
        <end position="737"/>
    </location>
</feature>
<feature type="domain" description="S1 motif" evidence="7">
    <location>
        <begin position="639"/>
        <end position="707"/>
    </location>
</feature>
<dbReference type="CDD" id="cd11364">
    <property type="entry name" value="RNase_PH_PNPase_2"/>
    <property type="match status" value="1"/>
</dbReference>
<dbReference type="InterPro" id="IPR027408">
    <property type="entry name" value="PNPase/RNase_PH_dom_sf"/>
</dbReference>
<keyword evidence="3 5" id="KW-0548">Nucleotidyltransferase</keyword>
<evidence type="ECO:0000256" key="5">
    <source>
        <dbReference type="HAMAP-Rule" id="MF_01595"/>
    </source>
</evidence>
<dbReference type="SUPFAM" id="SSF55666">
    <property type="entry name" value="Ribonuclease PH domain 2-like"/>
    <property type="match status" value="2"/>
</dbReference>
<feature type="region of interest" description="Disordered" evidence="6">
    <location>
        <begin position="710"/>
        <end position="748"/>
    </location>
</feature>
<dbReference type="CDD" id="cd04472">
    <property type="entry name" value="S1_PNPase"/>
    <property type="match status" value="1"/>
</dbReference>
<evidence type="ECO:0000256" key="1">
    <source>
        <dbReference type="ARBA" id="ARBA00007404"/>
    </source>
</evidence>
<dbReference type="SUPFAM" id="SSF50249">
    <property type="entry name" value="Nucleic acid-binding proteins"/>
    <property type="match status" value="1"/>
</dbReference>
<dbReference type="NCBIfam" id="NF008805">
    <property type="entry name" value="PRK11824.1"/>
    <property type="match status" value="1"/>
</dbReference>
<dbReference type="GO" id="GO:0006402">
    <property type="term" value="P:mRNA catabolic process"/>
    <property type="evidence" value="ECO:0007669"/>
    <property type="project" value="UniProtKB-UniRule"/>
</dbReference>
<dbReference type="SMART" id="SM00316">
    <property type="entry name" value="S1"/>
    <property type="match status" value="1"/>
</dbReference>
<dbReference type="InterPro" id="IPR036456">
    <property type="entry name" value="PNPase_PH_RNA-bd_sf"/>
</dbReference>
<dbReference type="AlphaFoldDB" id="A0A1F7VFJ5"/>
<proteinExistence type="inferred from homology"/>
<sequence length="748" mass="82272">MNIETFNLPWGGRELKIEFGRYADQAHGACTVQYGDTLVLATVVRSEGMRDGIDYFPLMVDFEEKMYAAGKIKGSRFIKREGRPTDEAILSARLVDRSIRPLFDESVRNDVQVIITILSVDGENDADVPALIATSLAISVSDIPWDGPIGGVRIGRKDDKLIVNPTNQELAVGDLELFVAGTPERVMMIEAGAKEIPEDVMNEAIMLGQKELTSITELMKKIQKKIGIAKVGKETKVLSSAKQEEKEKTEQAAELTKEFVHKNINEFFFDAPKTSKAARKEAFMKLADALTAYLEKKNVEELYRNRAAKDIKKIVEVEVSKHLLEKGVRLDGRKLDEIRPLASDVALLPRTHGSGHFMRGETQVLSVVTLGAPGDKQILDTMEEDDTKKRYMHHYNFPPFSVGEVGVLRGPGRRDIGHGALAEKALMPVLPEETAFPYTIRVVSEVMGSNGSSSMASTCGSTLALLDAGVPLTKPVAGIAIGLASNDDMSDWKVLTDIQDLEDGRGGMDFKIAGTRDGITAIQLDTKTHGLLPAIIKEALTRGAKARTEILKAMEKTIAGPRADLSPYAPRIEIVKINPEKIREVVGPGGKVINKIIADTGVSIDIEQDGTVFVTSDDAEQMKRAIKMITDIVKEIEVGETYEGPVVRIEDFGVFVQILPNKDGMVHVSEIAWERVERPSDRLKLGDVVKVKVNEIDNLGRVNLSIKALLPRPEGMPEYTPSERPPRRDDRGGDRRGPRGGRPFGGRR</sequence>
<dbReference type="SUPFAM" id="SSF46915">
    <property type="entry name" value="Polynucleotide phosphorylase/guanosine pentaphosphate synthase (PNPase/GPSI), domain 3"/>
    <property type="match status" value="1"/>
</dbReference>
<protein>
    <recommendedName>
        <fullName evidence="5">Polyribonucleotide nucleotidyltransferase</fullName>
        <ecNumber evidence="5">2.7.7.8</ecNumber>
    </recommendedName>
    <alternativeName>
        <fullName evidence="5">Polynucleotide phosphorylase</fullName>
        <shortName evidence="5">PNPase</shortName>
    </alternativeName>
</protein>
<dbReference type="CDD" id="cd02393">
    <property type="entry name" value="KH-I_PNPase"/>
    <property type="match status" value="1"/>
</dbReference>
<dbReference type="InterPro" id="IPR004088">
    <property type="entry name" value="KH_dom_type_1"/>
</dbReference>
<dbReference type="PROSITE" id="PS50126">
    <property type="entry name" value="S1"/>
    <property type="match status" value="1"/>
</dbReference>
<evidence type="ECO:0000313" key="8">
    <source>
        <dbReference type="EMBL" id="OGL88774.1"/>
    </source>
</evidence>
<evidence type="ECO:0000256" key="4">
    <source>
        <dbReference type="ARBA" id="ARBA00022884"/>
    </source>
</evidence>
<dbReference type="FunFam" id="3.30.1370.10:FF:000001">
    <property type="entry name" value="Polyribonucleotide nucleotidyltransferase"/>
    <property type="match status" value="1"/>
</dbReference>
<dbReference type="InterPro" id="IPR012162">
    <property type="entry name" value="PNPase"/>
</dbReference>
<dbReference type="GO" id="GO:0006396">
    <property type="term" value="P:RNA processing"/>
    <property type="evidence" value="ECO:0007669"/>
    <property type="project" value="InterPro"/>
</dbReference>
<comment type="subcellular location">
    <subcellularLocation>
        <location evidence="5">Cytoplasm</location>
    </subcellularLocation>
</comment>
<feature type="binding site" evidence="5">
    <location>
        <position position="503"/>
    </location>
    <ligand>
        <name>Mg(2+)</name>
        <dbReference type="ChEBI" id="CHEBI:18420"/>
    </ligand>
</feature>
<keyword evidence="5" id="KW-0479">Metal-binding</keyword>
<keyword evidence="5" id="KW-0460">Magnesium</keyword>
<comment type="cofactor">
    <cofactor evidence="5">
        <name>Mg(2+)</name>
        <dbReference type="ChEBI" id="CHEBI:18420"/>
    </cofactor>
</comment>
<dbReference type="GO" id="GO:0000175">
    <property type="term" value="F:3'-5'-RNA exonuclease activity"/>
    <property type="evidence" value="ECO:0007669"/>
    <property type="project" value="TreeGrafter"/>
</dbReference>
<dbReference type="STRING" id="1802410.A3H75_01680"/>
<dbReference type="Pfam" id="PF00013">
    <property type="entry name" value="KH_1"/>
    <property type="match status" value="1"/>
</dbReference>
<dbReference type="SMART" id="SM00322">
    <property type="entry name" value="KH"/>
    <property type="match status" value="1"/>
</dbReference>
<dbReference type="EC" id="2.7.7.8" evidence="5"/>
<dbReference type="PROSITE" id="PS50084">
    <property type="entry name" value="KH_TYPE_1"/>
    <property type="match status" value="1"/>
</dbReference>
<dbReference type="InterPro" id="IPR003029">
    <property type="entry name" value="S1_domain"/>
</dbReference>
<comment type="function">
    <text evidence="5">Involved in mRNA degradation. Catalyzes the phosphorolysis of single-stranded polyribonucleotides processively in the 3'- to 5'-direction.</text>
</comment>
<dbReference type="Pfam" id="PF01138">
    <property type="entry name" value="RNase_PH"/>
    <property type="match status" value="2"/>
</dbReference>
<dbReference type="GO" id="GO:0004654">
    <property type="term" value="F:polyribonucleotide nucleotidyltransferase activity"/>
    <property type="evidence" value="ECO:0007669"/>
    <property type="project" value="UniProtKB-UniRule"/>
</dbReference>
<dbReference type="Pfam" id="PF03725">
    <property type="entry name" value="RNase_PH_C"/>
    <property type="match status" value="1"/>
</dbReference>
<dbReference type="Proteomes" id="UP000176678">
    <property type="component" value="Unassembled WGS sequence"/>
</dbReference>
<evidence type="ECO:0000256" key="6">
    <source>
        <dbReference type="SAM" id="MobiDB-lite"/>
    </source>
</evidence>
<reference evidence="8 9" key="1">
    <citation type="journal article" date="2016" name="Nat. Commun.">
        <title>Thousands of microbial genomes shed light on interconnected biogeochemical processes in an aquifer system.</title>
        <authorList>
            <person name="Anantharaman K."/>
            <person name="Brown C.T."/>
            <person name="Hug L.A."/>
            <person name="Sharon I."/>
            <person name="Castelle C.J."/>
            <person name="Probst A.J."/>
            <person name="Thomas B.C."/>
            <person name="Singh A."/>
            <person name="Wilkins M.J."/>
            <person name="Karaoz U."/>
            <person name="Brodie E.L."/>
            <person name="Williams K.H."/>
            <person name="Hubbard S.S."/>
            <person name="Banfield J.F."/>
        </authorList>
    </citation>
    <scope>NUCLEOTIDE SEQUENCE [LARGE SCALE GENOMIC DNA]</scope>
</reference>
<evidence type="ECO:0000256" key="2">
    <source>
        <dbReference type="ARBA" id="ARBA00022679"/>
    </source>
</evidence>
<comment type="similarity">
    <text evidence="1 5">Belongs to the polyribonucleotide nucleotidyltransferase family.</text>
</comment>
<dbReference type="InterPro" id="IPR001247">
    <property type="entry name" value="ExoRNase_PH_dom1"/>
</dbReference>
<dbReference type="InterPro" id="IPR004087">
    <property type="entry name" value="KH_dom"/>
</dbReference>
<dbReference type="EMBL" id="MGES01000027">
    <property type="protein sequence ID" value="OGL88774.1"/>
    <property type="molecule type" value="Genomic_DNA"/>
</dbReference>
<dbReference type="HAMAP" id="MF_01595">
    <property type="entry name" value="PNPase"/>
    <property type="match status" value="1"/>
</dbReference>
<dbReference type="InterPro" id="IPR036345">
    <property type="entry name" value="ExoRNase_PH_dom2_sf"/>
</dbReference>
<evidence type="ECO:0000259" key="7">
    <source>
        <dbReference type="PROSITE" id="PS50126"/>
    </source>
</evidence>
<dbReference type="PANTHER" id="PTHR11252">
    <property type="entry name" value="POLYRIBONUCLEOTIDE NUCLEOTIDYLTRANSFERASE"/>
    <property type="match status" value="1"/>
</dbReference>
<dbReference type="PANTHER" id="PTHR11252:SF0">
    <property type="entry name" value="POLYRIBONUCLEOTIDE NUCLEOTIDYLTRANSFERASE 1, MITOCHONDRIAL"/>
    <property type="match status" value="1"/>
</dbReference>
<dbReference type="Gene3D" id="3.30.230.70">
    <property type="entry name" value="GHMP Kinase, N-terminal domain"/>
    <property type="match status" value="2"/>
</dbReference>
<gene>
    <name evidence="5" type="primary">pnp</name>
    <name evidence="8" type="ORF">A3H75_01680</name>
</gene>
<dbReference type="Gene3D" id="3.30.1370.10">
    <property type="entry name" value="K Homology domain, type 1"/>
    <property type="match status" value="1"/>
</dbReference>
<comment type="caution">
    <text evidence="8">The sequence shown here is derived from an EMBL/GenBank/DDBJ whole genome shotgun (WGS) entry which is preliminary data.</text>
</comment>
<feature type="binding site" evidence="5">
    <location>
        <position position="509"/>
    </location>
    <ligand>
        <name>Mg(2+)</name>
        <dbReference type="ChEBI" id="CHEBI:18420"/>
    </ligand>
</feature>
<dbReference type="InterPro" id="IPR015847">
    <property type="entry name" value="ExoRNase_PH_dom2"/>
</dbReference>
<evidence type="ECO:0000256" key="3">
    <source>
        <dbReference type="ARBA" id="ARBA00022695"/>
    </source>
</evidence>
<dbReference type="GO" id="GO:0000287">
    <property type="term" value="F:magnesium ion binding"/>
    <property type="evidence" value="ECO:0007669"/>
    <property type="project" value="UniProtKB-UniRule"/>
</dbReference>
<dbReference type="Gene3D" id="2.40.50.140">
    <property type="entry name" value="Nucleic acid-binding proteins"/>
    <property type="match status" value="1"/>
</dbReference>
<dbReference type="GO" id="GO:0003723">
    <property type="term" value="F:RNA binding"/>
    <property type="evidence" value="ECO:0007669"/>
    <property type="project" value="UniProtKB-UniRule"/>
</dbReference>
<organism evidence="8 9">
    <name type="scientific">Candidatus Uhrbacteria bacterium RIFCSPLOWO2_02_FULL_51_9</name>
    <dbReference type="NCBI Taxonomy" id="1802410"/>
    <lineage>
        <taxon>Bacteria</taxon>
        <taxon>Candidatus Uhriibacteriota</taxon>
    </lineage>
</organism>
<dbReference type="InterPro" id="IPR012340">
    <property type="entry name" value="NA-bd_OB-fold"/>
</dbReference>
<dbReference type="Pfam" id="PF00575">
    <property type="entry name" value="S1"/>
    <property type="match status" value="1"/>
</dbReference>
<dbReference type="FunFam" id="2.40.50.140:FF:000189">
    <property type="entry name" value="Polyribonucleotide nucleotidyltransferase, putative"/>
    <property type="match status" value="1"/>
</dbReference>
<dbReference type="CDD" id="cd11363">
    <property type="entry name" value="RNase_PH_PNPase_1"/>
    <property type="match status" value="1"/>
</dbReference>
<dbReference type="SUPFAM" id="SSF54791">
    <property type="entry name" value="Eukaryotic type KH-domain (KH-domain type I)"/>
    <property type="match status" value="1"/>
</dbReference>
<keyword evidence="4 5" id="KW-0694">RNA-binding</keyword>
<comment type="catalytic activity">
    <reaction evidence="5">
        <text>RNA(n+1) + phosphate = RNA(n) + a ribonucleoside 5'-diphosphate</text>
        <dbReference type="Rhea" id="RHEA:22096"/>
        <dbReference type="Rhea" id="RHEA-COMP:14527"/>
        <dbReference type="Rhea" id="RHEA-COMP:17342"/>
        <dbReference type="ChEBI" id="CHEBI:43474"/>
        <dbReference type="ChEBI" id="CHEBI:57930"/>
        <dbReference type="ChEBI" id="CHEBI:140395"/>
        <dbReference type="EC" id="2.7.7.8"/>
    </reaction>
</comment>
<dbReference type="PIRSF" id="PIRSF005499">
    <property type="entry name" value="PNPase"/>
    <property type="match status" value="1"/>
</dbReference>